<comment type="subcellular location">
    <subcellularLocation>
        <location evidence="1">Nucleus</location>
    </subcellularLocation>
</comment>
<keyword evidence="3" id="KW-0507">mRNA processing</keyword>
<dbReference type="OrthoDB" id="205794at2759"/>
<feature type="region of interest" description="Disordered" evidence="8">
    <location>
        <begin position="1"/>
        <end position="36"/>
    </location>
</feature>
<evidence type="ECO:0000256" key="6">
    <source>
        <dbReference type="ARBA" id="ARBA00023242"/>
    </source>
</evidence>
<accession>A0A061H8D8</accession>
<dbReference type="GeneID" id="19317637"/>
<dbReference type="GO" id="GO:0000974">
    <property type="term" value="C:Prp19 complex"/>
    <property type="evidence" value="ECO:0007669"/>
    <property type="project" value="TreeGrafter"/>
</dbReference>
<dbReference type="GO" id="GO:0071013">
    <property type="term" value="C:catalytic step 2 spliceosome"/>
    <property type="evidence" value="ECO:0007669"/>
    <property type="project" value="TreeGrafter"/>
</dbReference>
<dbReference type="HOGENOM" id="CLU_082523_1_0_1"/>
<keyword evidence="5" id="KW-0508">mRNA splicing</keyword>
<dbReference type="GO" id="GO:0006397">
    <property type="term" value="P:mRNA processing"/>
    <property type="evidence" value="ECO:0007669"/>
    <property type="project" value="UniProtKB-KW"/>
</dbReference>
<gene>
    <name evidence="9" type="ORF">PFL1_03528</name>
</gene>
<dbReference type="PANTHER" id="PTHR13296">
    <property type="entry name" value="BCAS2 PROTEIN"/>
    <property type="match status" value="1"/>
</dbReference>
<evidence type="ECO:0000256" key="7">
    <source>
        <dbReference type="SAM" id="Coils"/>
    </source>
</evidence>
<feature type="compositionally biased region" description="Low complexity" evidence="8">
    <location>
        <begin position="1"/>
        <end position="35"/>
    </location>
</feature>
<dbReference type="EMBL" id="KE361633">
    <property type="protein sequence ID" value="EPQ28724.1"/>
    <property type="molecule type" value="Genomic_DNA"/>
</dbReference>
<evidence type="ECO:0000313" key="10">
    <source>
        <dbReference type="Proteomes" id="UP000053664"/>
    </source>
</evidence>
<evidence type="ECO:0008006" key="11">
    <source>
        <dbReference type="Google" id="ProtNLM"/>
    </source>
</evidence>
<dbReference type="KEGG" id="pfp:PFL1_03528"/>
<dbReference type="AlphaFoldDB" id="A0A061H8D8"/>
<reference evidence="9 10" key="1">
    <citation type="journal article" date="2013" name="Plant Cell">
        <title>The transition from a phytopathogenic smut ancestor to an anamorphic biocontrol agent deciphered by comparative whole-genome analysis.</title>
        <authorList>
            <person name="Lefebvre F."/>
            <person name="Joly D.L."/>
            <person name="Labbe C."/>
            <person name="Teichmann B."/>
            <person name="Linning R."/>
            <person name="Belzile F."/>
            <person name="Bakkeren G."/>
            <person name="Belanger R.R."/>
        </authorList>
    </citation>
    <scope>NUCLEOTIDE SEQUENCE [LARGE SCALE GENOMIC DNA]</scope>
    <source>
        <strain evidence="9 10">PF-1</strain>
    </source>
</reference>
<feature type="coiled-coil region" evidence="7">
    <location>
        <begin position="227"/>
        <end position="257"/>
    </location>
</feature>
<evidence type="ECO:0000313" key="9">
    <source>
        <dbReference type="EMBL" id="EPQ28724.1"/>
    </source>
</evidence>
<organism evidence="9 10">
    <name type="scientific">Pseudozyma flocculosa PF-1</name>
    <dbReference type="NCBI Taxonomy" id="1277687"/>
    <lineage>
        <taxon>Eukaryota</taxon>
        <taxon>Fungi</taxon>
        <taxon>Dikarya</taxon>
        <taxon>Basidiomycota</taxon>
        <taxon>Ustilaginomycotina</taxon>
        <taxon>Ustilaginomycetes</taxon>
        <taxon>Ustilaginales</taxon>
        <taxon>Ustilaginaceae</taxon>
        <taxon>Pseudozyma</taxon>
    </lineage>
</organism>
<dbReference type="GO" id="GO:0008380">
    <property type="term" value="P:RNA splicing"/>
    <property type="evidence" value="ECO:0007669"/>
    <property type="project" value="UniProtKB-KW"/>
</dbReference>
<dbReference type="PANTHER" id="PTHR13296:SF0">
    <property type="entry name" value="PRE-MRNA-SPLICING FACTOR SPF27"/>
    <property type="match status" value="1"/>
</dbReference>
<dbReference type="InterPro" id="IPR008409">
    <property type="entry name" value="SPF27"/>
</dbReference>
<evidence type="ECO:0000256" key="8">
    <source>
        <dbReference type="SAM" id="MobiDB-lite"/>
    </source>
</evidence>
<dbReference type="Proteomes" id="UP000053664">
    <property type="component" value="Unassembled WGS sequence"/>
</dbReference>
<comment type="similarity">
    <text evidence="2">Belongs to the SPF27 family.</text>
</comment>
<keyword evidence="7" id="KW-0175">Coiled coil</keyword>
<sequence length="259" mass="28734">MASAEATASSSTSSALALTHANGHPPSSSSHPSYSAALNPIDALPYYDRELETQQGLRARVDNEIAQEQKSMQALGQDRLPPPYEPFQSNPHLKAEFDRIAGGQAASQRLDTTRYTLPPPAAGLEASEDEWNQALDNAASQLGHMQIRLKNVELLRKYGSNLWRLHNFQQESMAQQYADAVEAMRGLTNEINRTRQSEQTDAGRKLTSLERRWTELISSGLQLEVANLTAEHEVEALQLQKEALQRQIDDMDRAEAQAA</sequence>
<evidence type="ECO:0000256" key="4">
    <source>
        <dbReference type="ARBA" id="ARBA00022728"/>
    </source>
</evidence>
<dbReference type="RefSeq" id="XP_007879239.1">
    <property type="nucleotide sequence ID" value="XM_007881048.1"/>
</dbReference>
<evidence type="ECO:0000256" key="5">
    <source>
        <dbReference type="ARBA" id="ARBA00023187"/>
    </source>
</evidence>
<name>A0A061H8D8_9BASI</name>
<protein>
    <recommendedName>
        <fullName evidence="11">Pre-mRNA-splicing factor SPF27</fullName>
    </recommendedName>
</protein>
<evidence type="ECO:0000256" key="3">
    <source>
        <dbReference type="ARBA" id="ARBA00022664"/>
    </source>
</evidence>
<keyword evidence="4" id="KW-0747">Spliceosome</keyword>
<dbReference type="eggNOG" id="KOG3096">
    <property type="taxonomic scope" value="Eukaryota"/>
</dbReference>
<evidence type="ECO:0000256" key="2">
    <source>
        <dbReference type="ARBA" id="ARBA00010788"/>
    </source>
</evidence>
<keyword evidence="6" id="KW-0539">Nucleus</keyword>
<proteinExistence type="inferred from homology"/>
<evidence type="ECO:0000256" key="1">
    <source>
        <dbReference type="ARBA" id="ARBA00004123"/>
    </source>
</evidence>
<dbReference type="Pfam" id="PF05700">
    <property type="entry name" value="BCAS2"/>
    <property type="match status" value="1"/>
</dbReference>
<dbReference type="GO" id="GO:0071011">
    <property type="term" value="C:precatalytic spliceosome"/>
    <property type="evidence" value="ECO:0007669"/>
    <property type="project" value="TreeGrafter"/>
</dbReference>